<dbReference type="AlphaFoldDB" id="A0A150I0A6"/>
<dbReference type="Proteomes" id="UP000075680">
    <property type="component" value="Unassembled WGS sequence"/>
</dbReference>
<evidence type="ECO:0000313" key="3">
    <source>
        <dbReference type="EMBL" id="KXZ72590.1"/>
    </source>
</evidence>
<evidence type="ECO:0000313" key="2">
    <source>
        <dbReference type="EMBL" id="KXZ70774.1"/>
    </source>
</evidence>
<dbReference type="EMBL" id="JRHX01000047">
    <property type="protein sequence ID" value="KXZ70774.1"/>
    <property type="molecule type" value="Genomic_DNA"/>
</dbReference>
<dbReference type="RefSeq" id="WP_004879891.1">
    <property type="nucleotide sequence ID" value="NZ_BCLZ01000001.1"/>
</dbReference>
<protein>
    <submittedName>
        <fullName evidence="3">PilZ domain protein</fullName>
    </submittedName>
</protein>
<dbReference type="InterPro" id="IPR009875">
    <property type="entry name" value="PilZ_domain"/>
</dbReference>
<dbReference type="EMBL" id="JRUE01000088">
    <property type="protein sequence ID" value="KXZ72590.1"/>
    <property type="molecule type" value="Genomic_DNA"/>
</dbReference>
<dbReference type="PATRIC" id="fig|52133.18.peg.1063"/>
<dbReference type="GO" id="GO:0035438">
    <property type="term" value="F:cyclic-di-GMP binding"/>
    <property type="evidence" value="ECO:0007669"/>
    <property type="project" value="InterPro"/>
</dbReference>
<evidence type="ECO:0000313" key="4">
    <source>
        <dbReference type="Proteomes" id="UP000075544"/>
    </source>
</evidence>
<dbReference type="Pfam" id="PF07238">
    <property type="entry name" value="PilZ"/>
    <property type="match status" value="1"/>
</dbReference>
<accession>A0A137XKK4</accession>
<sequence length="114" mass="12596">MQPQMMGGIIQVNIPDKATLQSSYMPFVQGGGLFVPTKQAVKMGQEVFVLATLPEQSQKIPLTGKVIWISQKHTHFKPQGFAIQLVGEKGVYYKNEAEKLLAGSKALDRPSYTM</sequence>
<accession>A0A150I0A6</accession>
<feature type="domain" description="PilZ" evidence="1">
    <location>
        <begin position="11"/>
        <end position="76"/>
    </location>
</feature>
<evidence type="ECO:0000313" key="5">
    <source>
        <dbReference type="Proteomes" id="UP000075680"/>
    </source>
</evidence>
<comment type="caution">
    <text evidence="3">The sequence shown here is derived from an EMBL/GenBank/DDBJ whole genome shotgun (WGS) entry which is preliminary data.</text>
</comment>
<proteinExistence type="predicted"/>
<organism evidence="3 5">
    <name type="scientific">Acinetobacter venetianus</name>
    <dbReference type="NCBI Taxonomy" id="52133"/>
    <lineage>
        <taxon>Bacteria</taxon>
        <taxon>Pseudomonadati</taxon>
        <taxon>Pseudomonadota</taxon>
        <taxon>Gammaproteobacteria</taxon>
        <taxon>Moraxellales</taxon>
        <taxon>Moraxellaceae</taxon>
        <taxon>Acinetobacter</taxon>
    </lineage>
</organism>
<evidence type="ECO:0000259" key="1">
    <source>
        <dbReference type="Pfam" id="PF07238"/>
    </source>
</evidence>
<dbReference type="Proteomes" id="UP000075544">
    <property type="component" value="Unassembled WGS sequence"/>
</dbReference>
<reference evidence="4 5" key="1">
    <citation type="journal article" date="2016" name="Sci. Rep.">
        <title>Genomic and phenotypic characterization of the species Acinetobacter venetianus.</title>
        <authorList>
            <person name="Fondi M."/>
            <person name="Maida I."/>
            <person name="Perrin E."/>
            <person name="Orlandini V."/>
            <person name="La Torre L."/>
            <person name="Bosi E."/>
            <person name="Negroni A."/>
            <person name="Zanaroli G."/>
            <person name="Fava F."/>
            <person name="Decorosi F."/>
            <person name="Giovannetti L."/>
            <person name="Viti C."/>
            <person name="Vaneechoutte M."/>
            <person name="Dijkshoorn L."/>
            <person name="Fani R."/>
        </authorList>
    </citation>
    <scope>NUCLEOTIDE SEQUENCE [LARGE SCALE GENOMIC DNA]</scope>
    <source>
        <strain evidence="2 4">LUH13518</strain>
        <strain evidence="3 5">LUH5627</strain>
    </source>
</reference>
<dbReference type="GeneID" id="58194958"/>
<gene>
    <name evidence="2" type="ORF">AVENLUH13518_01665</name>
    <name evidence="3" type="ORF">AVENLUH5627_01025</name>
</gene>
<dbReference type="Gene3D" id="2.40.10.220">
    <property type="entry name" value="predicted glycosyltransferase like domains"/>
    <property type="match status" value="1"/>
</dbReference>
<name>A0A150I0A6_9GAMM</name>